<dbReference type="AlphaFoldDB" id="A0A6I6E376"/>
<dbReference type="PROSITE" id="PS50801">
    <property type="entry name" value="STAS"/>
    <property type="match status" value="1"/>
</dbReference>
<name>A0A6I6E376_THETI</name>
<evidence type="ECO:0000313" key="2">
    <source>
        <dbReference type="EMBL" id="QGU33395.1"/>
    </source>
</evidence>
<dbReference type="EMBL" id="CP039268">
    <property type="protein sequence ID" value="QGU33395.1"/>
    <property type="molecule type" value="Genomic_DNA"/>
</dbReference>
<organism evidence="2 3">
    <name type="scientific">Thermochromatium tepidum ATCC 43061</name>
    <dbReference type="NCBI Taxonomy" id="316276"/>
    <lineage>
        <taxon>Bacteria</taxon>
        <taxon>Pseudomonadati</taxon>
        <taxon>Pseudomonadota</taxon>
        <taxon>Gammaproteobacteria</taxon>
        <taxon>Chromatiales</taxon>
        <taxon>Chromatiaceae</taxon>
        <taxon>Thermochromatium</taxon>
    </lineage>
</organism>
<dbReference type="CDD" id="cd07043">
    <property type="entry name" value="STAS_anti-anti-sigma_factors"/>
    <property type="match status" value="1"/>
</dbReference>
<feature type="domain" description="STAS" evidence="1">
    <location>
        <begin position="15"/>
        <end position="98"/>
    </location>
</feature>
<dbReference type="Pfam" id="PF13466">
    <property type="entry name" value="STAS_2"/>
    <property type="match status" value="1"/>
</dbReference>
<evidence type="ECO:0000313" key="3">
    <source>
        <dbReference type="Proteomes" id="UP000426424"/>
    </source>
</evidence>
<dbReference type="OrthoDB" id="5297990at2"/>
<dbReference type="InterPro" id="IPR058548">
    <property type="entry name" value="MlaB-like_STAS"/>
</dbReference>
<dbReference type="SUPFAM" id="SSF52091">
    <property type="entry name" value="SpoIIaa-like"/>
    <property type="match status" value="1"/>
</dbReference>
<keyword evidence="3" id="KW-1185">Reference proteome</keyword>
<proteinExistence type="predicted"/>
<dbReference type="KEGG" id="ttp:E6P07_10675"/>
<evidence type="ECO:0000259" key="1">
    <source>
        <dbReference type="PROSITE" id="PS50801"/>
    </source>
</evidence>
<dbReference type="Gene3D" id="3.30.750.24">
    <property type="entry name" value="STAS domain"/>
    <property type="match status" value="1"/>
</dbReference>
<reference evidence="2 3" key="1">
    <citation type="submission" date="2019-12" db="EMBL/GenBank/DDBJ databases">
        <title>The complete genome of the thermophilic, anoxygenic phototrophic gammaproteobacterium Thermochromatium tepidum.</title>
        <authorList>
            <person name="Sattley W.M."/>
            <person name="Swingley W.D."/>
            <person name="Burchell B.M."/>
            <person name="Gurbani S.A."/>
            <person name="Kujawa C.M."/>
            <person name="Nuccio D.A."/>
            <person name="Schladweiler J."/>
            <person name="Shaffer K.N."/>
            <person name="Stokes L.M."/>
            <person name="Touchman J.W."/>
            <person name="Blankenship R.E."/>
            <person name="Madigan M.T."/>
        </authorList>
    </citation>
    <scope>NUCLEOTIDE SEQUENCE [LARGE SCALE GENOMIC DNA]</scope>
    <source>
        <strain evidence="2 3">ATCC 43061</strain>
    </source>
</reference>
<dbReference type="Proteomes" id="UP000426424">
    <property type="component" value="Chromosome"/>
</dbReference>
<gene>
    <name evidence="2" type="ORF">E6P07_10675</name>
</gene>
<protein>
    <submittedName>
        <fullName evidence="2">STAS domain-containing protein</fullName>
    </submittedName>
</protein>
<dbReference type="InterPro" id="IPR002645">
    <property type="entry name" value="STAS_dom"/>
</dbReference>
<dbReference type="RefSeq" id="WP_153975587.1">
    <property type="nucleotide sequence ID" value="NZ_CP039268.1"/>
</dbReference>
<sequence length="124" mass="12819">MNPSATLTPLEAGTLLISGVLDFAAVARLASEGRAWLRAAVAEGRTSVVVDLSGVERANSAGLALLLEWLEVAHAGGLSLSYVHLPESLQRLAAVSNLDAVLPVASFKPPAAGLQPLVNPDTER</sequence>
<accession>A0A6I6E376</accession>
<dbReference type="InterPro" id="IPR036513">
    <property type="entry name" value="STAS_dom_sf"/>
</dbReference>